<comment type="caution">
    <text evidence="1">The sequence shown here is derived from an EMBL/GenBank/DDBJ whole genome shotgun (WGS) entry which is preliminary data.</text>
</comment>
<protein>
    <submittedName>
        <fullName evidence="1">Uncharacterized protein</fullName>
    </submittedName>
</protein>
<reference evidence="1 2" key="1">
    <citation type="submission" date="2024-05" db="EMBL/GenBank/DDBJ databases">
        <authorList>
            <person name="Park S."/>
        </authorList>
    </citation>
    <scope>NUCLEOTIDE SEQUENCE [LARGE SCALE GENOMIC DNA]</scope>
    <source>
        <strain evidence="1 2">DGU5</strain>
    </source>
</reference>
<keyword evidence="2" id="KW-1185">Reference proteome</keyword>
<dbReference type="EMBL" id="JBDLBR010000002">
    <property type="protein sequence ID" value="MEN7537264.1"/>
    <property type="molecule type" value="Genomic_DNA"/>
</dbReference>
<organism evidence="1 2">
    <name type="scientific">Aurantiacibacter flavus</name>
    <dbReference type="NCBI Taxonomy" id="3145232"/>
    <lineage>
        <taxon>Bacteria</taxon>
        <taxon>Pseudomonadati</taxon>
        <taxon>Pseudomonadota</taxon>
        <taxon>Alphaproteobacteria</taxon>
        <taxon>Sphingomonadales</taxon>
        <taxon>Erythrobacteraceae</taxon>
        <taxon>Aurantiacibacter</taxon>
    </lineage>
</organism>
<gene>
    <name evidence="1" type="ORF">ABDJ38_08765</name>
</gene>
<dbReference type="RefSeq" id="WP_346784708.1">
    <property type="nucleotide sequence ID" value="NZ_JBDLBR010000002.1"/>
</dbReference>
<sequence length="44" mass="5107">MELQQHIEELRAELAWNDDPAEIAQIEAELEAALRELEQHPRGL</sequence>
<evidence type="ECO:0000313" key="1">
    <source>
        <dbReference type="EMBL" id="MEN7537264.1"/>
    </source>
</evidence>
<dbReference type="Proteomes" id="UP001484535">
    <property type="component" value="Unassembled WGS sequence"/>
</dbReference>
<proteinExistence type="predicted"/>
<evidence type="ECO:0000313" key="2">
    <source>
        <dbReference type="Proteomes" id="UP001484535"/>
    </source>
</evidence>
<accession>A0ABV0CWN4</accession>
<name>A0ABV0CWN4_9SPHN</name>